<dbReference type="Gene3D" id="3.30.1240.10">
    <property type="match status" value="1"/>
</dbReference>
<dbReference type="GO" id="GO:0000287">
    <property type="term" value="F:magnesium ion binding"/>
    <property type="evidence" value="ECO:0007669"/>
    <property type="project" value="UniProtKB-ARBA"/>
</dbReference>
<accession>V2U7Q9</accession>
<dbReference type="InterPro" id="IPR000150">
    <property type="entry name" value="Cof"/>
</dbReference>
<organism evidence="1 2">
    <name type="scientific">Acinetobacter brisouii CIP 110357</name>
    <dbReference type="NCBI Taxonomy" id="1341683"/>
    <lineage>
        <taxon>Bacteria</taxon>
        <taxon>Pseudomonadati</taxon>
        <taxon>Pseudomonadota</taxon>
        <taxon>Gammaproteobacteria</taxon>
        <taxon>Moraxellales</taxon>
        <taxon>Moraxellaceae</taxon>
        <taxon>Acinetobacter</taxon>
    </lineage>
</organism>
<proteinExistence type="predicted"/>
<dbReference type="STRING" id="396323.VH98_11845"/>
<dbReference type="SFLD" id="SFLDS00003">
    <property type="entry name" value="Haloacid_Dehalogenase"/>
    <property type="match status" value="1"/>
</dbReference>
<dbReference type="PANTHER" id="PTHR10000">
    <property type="entry name" value="PHOSPHOSERINE PHOSPHATASE"/>
    <property type="match status" value="1"/>
</dbReference>
<comment type="caution">
    <text evidence="1">The sequence shown here is derived from an EMBL/GenBank/DDBJ whole genome shotgun (WGS) entry which is preliminary data.</text>
</comment>
<dbReference type="SUPFAM" id="SSF56784">
    <property type="entry name" value="HAD-like"/>
    <property type="match status" value="1"/>
</dbReference>
<evidence type="ECO:0008006" key="3">
    <source>
        <dbReference type="Google" id="ProtNLM"/>
    </source>
</evidence>
<name>V2U7Q9_9GAMM</name>
<dbReference type="PANTHER" id="PTHR10000:SF53">
    <property type="entry name" value="5-AMINO-6-(5-PHOSPHO-D-RIBITYLAMINO)URACIL PHOSPHATASE YBJI-RELATED"/>
    <property type="match status" value="1"/>
</dbReference>
<dbReference type="EMBL" id="AYEU01000007">
    <property type="protein sequence ID" value="ESK50323.1"/>
    <property type="molecule type" value="Genomic_DNA"/>
</dbReference>
<evidence type="ECO:0000313" key="1">
    <source>
        <dbReference type="EMBL" id="ESK50323.1"/>
    </source>
</evidence>
<keyword evidence="2" id="KW-1185">Reference proteome</keyword>
<evidence type="ECO:0000313" key="2">
    <source>
        <dbReference type="Proteomes" id="UP000018418"/>
    </source>
</evidence>
<dbReference type="Pfam" id="PF08282">
    <property type="entry name" value="Hydrolase_3"/>
    <property type="match status" value="1"/>
</dbReference>
<dbReference type="NCBIfam" id="TIGR00099">
    <property type="entry name" value="Cof-subfamily"/>
    <property type="match status" value="1"/>
</dbReference>
<dbReference type="Proteomes" id="UP000018418">
    <property type="component" value="Unassembled WGS sequence"/>
</dbReference>
<dbReference type="InterPro" id="IPR023214">
    <property type="entry name" value="HAD_sf"/>
</dbReference>
<dbReference type="CDD" id="cd07518">
    <property type="entry name" value="HAD_YbiV-Like"/>
    <property type="match status" value="1"/>
</dbReference>
<protein>
    <recommendedName>
        <fullName evidence="3">Cof-like hydrolase</fullName>
    </recommendedName>
</protein>
<dbReference type="RefSeq" id="WP_004902386.1">
    <property type="nucleotide sequence ID" value="NZ_BBTI01000006.1"/>
</dbReference>
<dbReference type="AlphaFoldDB" id="V2U7Q9"/>
<dbReference type="NCBIfam" id="TIGR01484">
    <property type="entry name" value="HAD-SF-IIB"/>
    <property type="match status" value="1"/>
</dbReference>
<dbReference type="PATRIC" id="fig|1341683.3.peg.2275"/>
<dbReference type="InterPro" id="IPR006379">
    <property type="entry name" value="HAD-SF_hydro_IIB"/>
</dbReference>
<dbReference type="HOGENOM" id="CLU_044146_5_0_6"/>
<dbReference type="SFLD" id="SFLDG01140">
    <property type="entry name" value="C2.B:_Phosphomannomutase_and_P"/>
    <property type="match status" value="1"/>
</dbReference>
<dbReference type="Gene3D" id="3.40.50.1000">
    <property type="entry name" value="HAD superfamily/HAD-like"/>
    <property type="match status" value="1"/>
</dbReference>
<reference evidence="1 2" key="1">
    <citation type="submission" date="2013-10" db="EMBL/GenBank/DDBJ databases">
        <title>The Genome Sequence of Acinetobacter brisouii CIP 110357.</title>
        <authorList>
            <consortium name="The Broad Institute Genomics Platform"/>
            <consortium name="The Broad Institute Genome Sequencing Center for Infectious Disease"/>
            <person name="Cerqueira G."/>
            <person name="Feldgarden M."/>
            <person name="Courvalin P."/>
            <person name="Grillot-Courvalin C."/>
            <person name="Clermont D."/>
            <person name="Rocha E."/>
            <person name="Yoon E.-J."/>
            <person name="Nemec A."/>
            <person name="Young S.K."/>
            <person name="Zeng Q."/>
            <person name="Gargeya S."/>
            <person name="Fitzgerald M."/>
            <person name="Abouelleil A."/>
            <person name="Alvarado L."/>
            <person name="Berlin A.M."/>
            <person name="Chapman S.B."/>
            <person name="Gainer-Dewar J."/>
            <person name="Goldberg J."/>
            <person name="Gnerre S."/>
            <person name="Griggs A."/>
            <person name="Gujja S."/>
            <person name="Hansen M."/>
            <person name="Howarth C."/>
            <person name="Imamovic A."/>
            <person name="Ireland A."/>
            <person name="Larimer J."/>
            <person name="McCowan C."/>
            <person name="Murphy C."/>
            <person name="Pearson M."/>
            <person name="Poon T.W."/>
            <person name="Priest M."/>
            <person name="Roberts A."/>
            <person name="Saif S."/>
            <person name="Shea T."/>
            <person name="Sykes S."/>
            <person name="Wortman J."/>
            <person name="Nusbaum C."/>
            <person name="Birren B."/>
        </authorList>
    </citation>
    <scope>NUCLEOTIDE SEQUENCE [LARGE SCALE GENOMIC DNA]</scope>
    <source>
        <strain evidence="1 2">CIP 110357</strain>
    </source>
</reference>
<dbReference type="OrthoDB" id="3180855at2"/>
<dbReference type="GO" id="GO:0005829">
    <property type="term" value="C:cytosol"/>
    <property type="evidence" value="ECO:0007669"/>
    <property type="project" value="TreeGrafter"/>
</dbReference>
<gene>
    <name evidence="1" type="ORF">P255_02299</name>
</gene>
<sequence length="281" mass="31931">MTVKIIVVDMDGTFLNEDKKYNKARFLKQYQQLQQRGIHFVVASGNQLSTLKNYFPEIAHQIAFVSENGAYVMDAEEEVSFAHFSSDLVERMRTQIAERYASSLILCGKQGAYIDHAVPEQNLEKLNKYFKSLQQLPDLAQVQDHICKVTLDTRDYDFAELCEDLQWCDFIADGSVKMVSSGFGFIDLIVPNRHKAHGLQLLQQRWKVSNDQVLAIGDNYNDLEMVKQSGYGFAVANAVDELKQAANFVTEKSNQQEAVLDVIDQVLFGESLFQMLHKKSA</sequence>
<dbReference type="InterPro" id="IPR036412">
    <property type="entry name" value="HAD-like_sf"/>
</dbReference>
<dbReference type="GO" id="GO:0016791">
    <property type="term" value="F:phosphatase activity"/>
    <property type="evidence" value="ECO:0007669"/>
    <property type="project" value="UniProtKB-ARBA"/>
</dbReference>